<evidence type="ECO:0000256" key="2">
    <source>
        <dbReference type="ARBA" id="ARBA00022475"/>
    </source>
</evidence>
<evidence type="ECO:0000256" key="11">
    <source>
        <dbReference type="SAM" id="Phobius"/>
    </source>
</evidence>
<keyword evidence="7 11" id="KW-0472">Membrane</keyword>
<dbReference type="InterPro" id="IPR050412">
    <property type="entry name" value="Ig-like_Receptors_ImmuneReg"/>
</dbReference>
<dbReference type="PROSITE" id="PS50835">
    <property type="entry name" value="IG_LIKE"/>
    <property type="match status" value="1"/>
</dbReference>
<dbReference type="FunFam" id="2.60.40.10:FF:000049">
    <property type="entry name" value="Leukocyte immunoglobulin-like receptor subfamily B member 1"/>
    <property type="match status" value="2"/>
</dbReference>
<dbReference type="GO" id="GO:0002764">
    <property type="term" value="P:immune response-regulating signaling pathway"/>
    <property type="evidence" value="ECO:0007669"/>
    <property type="project" value="TreeGrafter"/>
</dbReference>
<keyword evidence="5" id="KW-0677">Repeat</keyword>
<dbReference type="InterPro" id="IPR036179">
    <property type="entry name" value="Ig-like_dom_sf"/>
</dbReference>
<keyword evidence="6 11" id="KW-1133">Transmembrane helix</keyword>
<dbReference type="SUPFAM" id="SSF48726">
    <property type="entry name" value="Immunoglobulin"/>
    <property type="match status" value="2"/>
</dbReference>
<reference evidence="14" key="1">
    <citation type="submission" date="2018-10" db="EMBL/GenBank/DDBJ databases">
        <title>Improved assembly of the deer mouse Peromyscus maniculatus genome.</title>
        <authorList>
            <person name="Lassance J.-M."/>
            <person name="Hoekstra H.E."/>
        </authorList>
    </citation>
    <scope>NUCLEOTIDE SEQUENCE [LARGE SCALE GENOMIC DNA]</scope>
</reference>
<dbReference type="AlphaFoldDB" id="A0A8C8UL74"/>
<dbReference type="Ensembl" id="ENSPEMT00000035545.1">
    <property type="protein sequence ID" value="ENSPEMP00000030939.1"/>
    <property type="gene ID" value="ENSPEMG00000024774.1"/>
</dbReference>
<evidence type="ECO:0000256" key="3">
    <source>
        <dbReference type="ARBA" id="ARBA00022692"/>
    </source>
</evidence>
<evidence type="ECO:0000256" key="5">
    <source>
        <dbReference type="ARBA" id="ARBA00022737"/>
    </source>
</evidence>
<evidence type="ECO:0000256" key="9">
    <source>
        <dbReference type="ARBA" id="ARBA00023180"/>
    </source>
</evidence>
<evidence type="ECO:0000256" key="1">
    <source>
        <dbReference type="ARBA" id="ARBA00004162"/>
    </source>
</evidence>
<dbReference type="GO" id="GO:0032396">
    <property type="term" value="F:inhibitory MHC class I receptor activity"/>
    <property type="evidence" value="ECO:0007669"/>
    <property type="project" value="TreeGrafter"/>
</dbReference>
<evidence type="ECO:0000256" key="7">
    <source>
        <dbReference type="ARBA" id="ARBA00023136"/>
    </source>
</evidence>
<protein>
    <recommendedName>
        <fullName evidence="12">Ig-like domain-containing protein</fullName>
    </recommendedName>
</protein>
<evidence type="ECO:0000256" key="8">
    <source>
        <dbReference type="ARBA" id="ARBA00023157"/>
    </source>
</evidence>
<keyword evidence="4" id="KW-0732">Signal</keyword>
<dbReference type="GO" id="GO:0005886">
    <property type="term" value="C:plasma membrane"/>
    <property type="evidence" value="ECO:0007669"/>
    <property type="project" value="UniProtKB-SubCell"/>
</dbReference>
<evidence type="ECO:0000313" key="13">
    <source>
        <dbReference type="Ensembl" id="ENSPEMP00000030939.1"/>
    </source>
</evidence>
<accession>A0A8C8UL74</accession>
<keyword evidence="14" id="KW-1185">Reference proteome</keyword>
<organism evidence="13 14">
    <name type="scientific">Peromyscus maniculatus bairdii</name>
    <name type="common">Prairie deer mouse</name>
    <dbReference type="NCBI Taxonomy" id="230844"/>
    <lineage>
        <taxon>Eukaryota</taxon>
        <taxon>Metazoa</taxon>
        <taxon>Chordata</taxon>
        <taxon>Craniata</taxon>
        <taxon>Vertebrata</taxon>
        <taxon>Euteleostomi</taxon>
        <taxon>Mammalia</taxon>
        <taxon>Eutheria</taxon>
        <taxon>Euarchontoglires</taxon>
        <taxon>Glires</taxon>
        <taxon>Rodentia</taxon>
        <taxon>Myomorpha</taxon>
        <taxon>Muroidea</taxon>
        <taxon>Cricetidae</taxon>
        <taxon>Neotominae</taxon>
        <taxon>Peromyscus</taxon>
    </lineage>
</organism>
<dbReference type="InterPro" id="IPR007110">
    <property type="entry name" value="Ig-like_dom"/>
</dbReference>
<dbReference type="Pfam" id="PF00047">
    <property type="entry name" value="ig"/>
    <property type="match status" value="1"/>
</dbReference>
<keyword evidence="9" id="KW-0325">Glycoprotein</keyword>
<evidence type="ECO:0000256" key="4">
    <source>
        <dbReference type="ARBA" id="ARBA00022729"/>
    </source>
</evidence>
<evidence type="ECO:0000313" key="14">
    <source>
        <dbReference type="Proteomes" id="UP000694547"/>
    </source>
</evidence>
<evidence type="ECO:0000256" key="6">
    <source>
        <dbReference type="ARBA" id="ARBA00022989"/>
    </source>
</evidence>
<dbReference type="GO" id="GO:0019221">
    <property type="term" value="P:cytokine-mediated signaling pathway"/>
    <property type="evidence" value="ECO:0007669"/>
    <property type="project" value="TreeGrafter"/>
</dbReference>
<dbReference type="GeneTree" id="ENSGT01100000263478"/>
<feature type="transmembrane region" description="Helical" evidence="11">
    <location>
        <begin position="6"/>
        <end position="26"/>
    </location>
</feature>
<keyword evidence="8" id="KW-1015">Disulfide bond</keyword>
<name>A0A8C8UL74_PERMB</name>
<evidence type="ECO:0000259" key="12">
    <source>
        <dbReference type="PROSITE" id="PS50835"/>
    </source>
</evidence>
<proteinExistence type="predicted"/>
<keyword evidence="10" id="KW-0393">Immunoglobulin domain</keyword>
<keyword evidence="2" id="KW-1003">Cell membrane</keyword>
<dbReference type="InterPro" id="IPR013151">
    <property type="entry name" value="Immunoglobulin_dom"/>
</dbReference>
<dbReference type="Proteomes" id="UP000694547">
    <property type="component" value="Unassembled WGS sequence"/>
</dbReference>
<dbReference type="PANTHER" id="PTHR11738:SF179">
    <property type="entry name" value="LEUKOCYTE IMMUNOGLOBULIN-LIKE RECEPTOR SUBFAMILY A MEMBER 5"/>
    <property type="match status" value="1"/>
</dbReference>
<keyword evidence="3 11" id="KW-0812">Transmembrane</keyword>
<evidence type="ECO:0000256" key="10">
    <source>
        <dbReference type="ARBA" id="ARBA00023319"/>
    </source>
</evidence>
<feature type="domain" description="Ig-like" evidence="12">
    <location>
        <begin position="124"/>
        <end position="211"/>
    </location>
</feature>
<dbReference type="Gene3D" id="2.60.40.10">
    <property type="entry name" value="Immunoglobulins"/>
    <property type="match status" value="2"/>
</dbReference>
<dbReference type="PANTHER" id="PTHR11738">
    <property type="entry name" value="MHC CLASS I NK CELL RECEPTOR"/>
    <property type="match status" value="1"/>
</dbReference>
<dbReference type="InterPro" id="IPR013783">
    <property type="entry name" value="Ig-like_fold"/>
</dbReference>
<comment type="subcellular location">
    <subcellularLocation>
        <location evidence="1">Cell membrane</location>
        <topology evidence="1">Single-pass membrane protein</topology>
    </subcellularLocation>
</comment>
<sequence>MSSELAPIFCCYCCLFSHIPLTYFFVGTLQKPSIWAESGSVITSGNPVTIWFEGTMETQMHFLYKEGIQAPWGRLTSPVPDHKARFFIPSMTEYNAGRYRCYYYNSAGTMIVTPHSPFFSLGHPPVTPNLSVHPGTTVSSGEKLTLLCKSSIPVDSFLLFKEGAFHSHMHQISKLQDSQYQAEFSMSAVTPSIRGTYMCFGSQRSSPYLLSHPSVPMEIIGNTVYLILGALDWDVSKYLLGSTNWKCFTS</sequence>
<reference evidence="13" key="2">
    <citation type="submission" date="2025-08" db="UniProtKB">
        <authorList>
            <consortium name="Ensembl"/>
        </authorList>
    </citation>
    <scope>IDENTIFICATION</scope>
</reference>
<reference evidence="13" key="3">
    <citation type="submission" date="2025-09" db="UniProtKB">
        <authorList>
            <consortium name="Ensembl"/>
        </authorList>
    </citation>
    <scope>IDENTIFICATION</scope>
</reference>